<dbReference type="GO" id="GO:0016787">
    <property type="term" value="F:hydrolase activity"/>
    <property type="evidence" value="ECO:0007669"/>
    <property type="project" value="UniProtKB-KW"/>
</dbReference>
<dbReference type="SMART" id="SM00297">
    <property type="entry name" value="BROMO"/>
    <property type="match status" value="1"/>
</dbReference>
<dbReference type="GO" id="GO:0042393">
    <property type="term" value="F:histone binding"/>
    <property type="evidence" value="ECO:0007669"/>
    <property type="project" value="InterPro"/>
</dbReference>
<dbReference type="Pfam" id="PF14619">
    <property type="entry name" value="SnAC"/>
    <property type="match status" value="1"/>
</dbReference>
<keyword evidence="3" id="KW-0378">Hydrolase</keyword>
<dbReference type="InterPro" id="IPR049730">
    <property type="entry name" value="SNF2/RAD54-like_C"/>
</dbReference>
<feature type="domain" description="HSA" evidence="15">
    <location>
        <begin position="317"/>
        <end position="389"/>
    </location>
</feature>
<evidence type="ECO:0000259" key="15">
    <source>
        <dbReference type="PROSITE" id="PS51204"/>
    </source>
</evidence>
<dbReference type="SMART" id="SM00487">
    <property type="entry name" value="DEXDc"/>
    <property type="match status" value="1"/>
</dbReference>
<dbReference type="OrthoDB" id="5857104at2759"/>
<dbReference type="InterPro" id="IPR001487">
    <property type="entry name" value="Bromodomain"/>
</dbReference>
<dbReference type="SMART" id="SM00490">
    <property type="entry name" value="HELICc"/>
    <property type="match status" value="1"/>
</dbReference>
<dbReference type="GO" id="GO:0005634">
    <property type="term" value="C:nucleus"/>
    <property type="evidence" value="ECO:0007669"/>
    <property type="project" value="UniProtKB-SubCell"/>
</dbReference>
<feature type="domain" description="QLQ" evidence="16">
    <location>
        <begin position="88"/>
        <end position="123"/>
    </location>
</feature>
<evidence type="ECO:0000256" key="7">
    <source>
        <dbReference type="ARBA" id="ARBA00023117"/>
    </source>
</evidence>
<evidence type="ECO:0000256" key="3">
    <source>
        <dbReference type="ARBA" id="ARBA00022801"/>
    </source>
</evidence>
<feature type="domain" description="Helicase C-terminal" evidence="14">
    <location>
        <begin position="803"/>
        <end position="964"/>
    </location>
</feature>
<gene>
    <name evidence="17" type="ORF">EC973_009458</name>
</gene>
<keyword evidence="9" id="KW-0539">Nucleus</keyword>
<feature type="domain" description="Helicase ATP-binding" evidence="13">
    <location>
        <begin position="492"/>
        <end position="657"/>
    </location>
</feature>
<dbReference type="PROSITE" id="PS51666">
    <property type="entry name" value="QLQ"/>
    <property type="match status" value="1"/>
</dbReference>
<dbReference type="CDD" id="cd17996">
    <property type="entry name" value="DEXHc_SMARCA2_SMARCA4"/>
    <property type="match status" value="1"/>
</dbReference>
<dbReference type="InterPro" id="IPR027417">
    <property type="entry name" value="P-loop_NTPase"/>
</dbReference>
<dbReference type="GO" id="GO:0005694">
    <property type="term" value="C:chromosome"/>
    <property type="evidence" value="ECO:0007669"/>
    <property type="project" value="UniProtKB-ARBA"/>
</dbReference>
<comment type="subcellular location">
    <subcellularLocation>
        <location evidence="1">Nucleus</location>
    </subcellularLocation>
</comment>
<keyword evidence="4" id="KW-0347">Helicase</keyword>
<dbReference type="PROSITE" id="PS51204">
    <property type="entry name" value="HSA"/>
    <property type="match status" value="1"/>
</dbReference>
<feature type="compositionally biased region" description="Basic and acidic residues" evidence="11">
    <location>
        <begin position="1323"/>
        <end position="1340"/>
    </location>
</feature>
<dbReference type="GO" id="GO:1902494">
    <property type="term" value="C:catalytic complex"/>
    <property type="evidence" value="ECO:0007669"/>
    <property type="project" value="UniProtKB-ARBA"/>
</dbReference>
<keyword evidence="7 10" id="KW-0103">Bromodomain</keyword>
<keyword evidence="2" id="KW-0547">Nucleotide-binding</keyword>
<keyword evidence="5" id="KW-0067">ATP-binding</keyword>
<evidence type="ECO:0000256" key="11">
    <source>
        <dbReference type="SAM" id="MobiDB-lite"/>
    </source>
</evidence>
<feature type="region of interest" description="Disordered" evidence="11">
    <location>
        <begin position="1307"/>
        <end position="1360"/>
    </location>
</feature>
<dbReference type="SMART" id="SM00951">
    <property type="entry name" value="QLQ"/>
    <property type="match status" value="1"/>
</dbReference>
<evidence type="ECO:0000259" key="14">
    <source>
        <dbReference type="PROSITE" id="PS51194"/>
    </source>
</evidence>
<feature type="region of interest" description="Disordered" evidence="11">
    <location>
        <begin position="1110"/>
        <end position="1154"/>
    </location>
</feature>
<dbReference type="CDD" id="cd18793">
    <property type="entry name" value="SF2_C_SNF"/>
    <property type="match status" value="1"/>
</dbReference>
<keyword evidence="18" id="KW-1185">Reference proteome</keyword>
<evidence type="ECO:0000256" key="6">
    <source>
        <dbReference type="ARBA" id="ARBA00023015"/>
    </source>
</evidence>
<dbReference type="Gene3D" id="3.40.50.300">
    <property type="entry name" value="P-loop containing nucleotide triphosphate hydrolases"/>
    <property type="match status" value="1"/>
</dbReference>
<dbReference type="PRINTS" id="PR00503">
    <property type="entry name" value="BROMODOMAIN"/>
</dbReference>
<feature type="domain" description="Bromo" evidence="12">
    <location>
        <begin position="1210"/>
        <end position="1280"/>
    </location>
</feature>
<dbReference type="SUPFAM" id="SSF52540">
    <property type="entry name" value="P-loop containing nucleoside triphosphate hydrolases"/>
    <property type="match status" value="2"/>
</dbReference>
<name>A0A8H7BLX8_9FUNG</name>
<dbReference type="InterPro" id="IPR000330">
    <property type="entry name" value="SNF2_N"/>
</dbReference>
<dbReference type="Pfam" id="PF00271">
    <property type="entry name" value="Helicase_C"/>
    <property type="match status" value="1"/>
</dbReference>
<dbReference type="FunFam" id="3.40.50.300:FF:000843">
    <property type="entry name" value="Chromatin structure-remodeling complex subunit snf21"/>
    <property type="match status" value="1"/>
</dbReference>
<dbReference type="InterPro" id="IPR036427">
    <property type="entry name" value="Bromodomain-like_sf"/>
</dbReference>
<evidence type="ECO:0000256" key="1">
    <source>
        <dbReference type="ARBA" id="ARBA00004123"/>
    </source>
</evidence>
<keyword evidence="8" id="KW-0804">Transcription</keyword>
<evidence type="ECO:0000259" key="16">
    <source>
        <dbReference type="PROSITE" id="PS51666"/>
    </source>
</evidence>
<evidence type="ECO:0000256" key="5">
    <source>
        <dbReference type="ARBA" id="ARBA00022840"/>
    </source>
</evidence>
<organism evidence="17 18">
    <name type="scientific">Apophysomyces ossiformis</name>
    <dbReference type="NCBI Taxonomy" id="679940"/>
    <lineage>
        <taxon>Eukaryota</taxon>
        <taxon>Fungi</taxon>
        <taxon>Fungi incertae sedis</taxon>
        <taxon>Mucoromycota</taxon>
        <taxon>Mucoromycotina</taxon>
        <taxon>Mucoromycetes</taxon>
        <taxon>Mucorales</taxon>
        <taxon>Mucorineae</taxon>
        <taxon>Mucoraceae</taxon>
        <taxon>Apophysomyces</taxon>
    </lineage>
</organism>
<evidence type="ECO:0000259" key="12">
    <source>
        <dbReference type="PROSITE" id="PS50014"/>
    </source>
</evidence>
<evidence type="ECO:0000259" key="13">
    <source>
        <dbReference type="PROSITE" id="PS51192"/>
    </source>
</evidence>
<dbReference type="GO" id="GO:0006366">
    <property type="term" value="P:transcription by RNA polymerase II"/>
    <property type="evidence" value="ECO:0007669"/>
    <property type="project" value="UniProtKB-ARBA"/>
</dbReference>
<dbReference type="InterPro" id="IPR014001">
    <property type="entry name" value="Helicase_ATP-bd"/>
</dbReference>
<dbReference type="InterPro" id="IPR001650">
    <property type="entry name" value="Helicase_C-like"/>
</dbReference>
<accession>A0A8H7BLX8</accession>
<dbReference type="Pfam" id="PF00439">
    <property type="entry name" value="Bromodomain"/>
    <property type="match status" value="1"/>
</dbReference>
<protein>
    <submittedName>
        <fullName evidence="17">Uncharacterized protein</fullName>
    </submittedName>
</protein>
<dbReference type="InterPro" id="IPR014012">
    <property type="entry name" value="HSA_dom"/>
</dbReference>
<dbReference type="GO" id="GO:0006338">
    <property type="term" value="P:chromatin remodeling"/>
    <property type="evidence" value="ECO:0007669"/>
    <property type="project" value="UniProtKB-ARBA"/>
</dbReference>
<reference evidence="17" key="1">
    <citation type="submission" date="2020-01" db="EMBL/GenBank/DDBJ databases">
        <title>Genome Sequencing of Three Apophysomyces-Like Fungal Strains Confirms a Novel Fungal Genus in the Mucoromycota with divergent Burkholderia-like Endosymbiotic Bacteria.</title>
        <authorList>
            <person name="Stajich J.E."/>
            <person name="Macias A.M."/>
            <person name="Carter-House D."/>
            <person name="Lovett B."/>
            <person name="Kasson L.R."/>
            <person name="Berry K."/>
            <person name="Grigoriev I."/>
            <person name="Chang Y."/>
            <person name="Spatafora J."/>
            <person name="Kasson M.T."/>
        </authorList>
    </citation>
    <scope>NUCLEOTIDE SEQUENCE</scope>
    <source>
        <strain evidence="17">NRRL A-21654</strain>
    </source>
</reference>
<dbReference type="SMART" id="SM01314">
    <property type="entry name" value="SnAC"/>
    <property type="match status" value="1"/>
</dbReference>
<feature type="compositionally biased region" description="Acidic residues" evidence="11">
    <location>
        <begin position="1341"/>
        <end position="1360"/>
    </location>
</feature>
<dbReference type="GO" id="GO:0005524">
    <property type="term" value="F:ATP binding"/>
    <property type="evidence" value="ECO:0007669"/>
    <property type="project" value="UniProtKB-KW"/>
</dbReference>
<dbReference type="Gene3D" id="1.20.5.170">
    <property type="match status" value="1"/>
</dbReference>
<dbReference type="PROSITE" id="PS50014">
    <property type="entry name" value="BROMODOMAIN_2"/>
    <property type="match status" value="1"/>
</dbReference>
<evidence type="ECO:0000256" key="8">
    <source>
        <dbReference type="ARBA" id="ARBA00023163"/>
    </source>
</evidence>
<dbReference type="Pfam" id="PF07529">
    <property type="entry name" value="HSA"/>
    <property type="match status" value="1"/>
</dbReference>
<dbReference type="InterPro" id="IPR038718">
    <property type="entry name" value="SNF2-like_sf"/>
</dbReference>
<dbReference type="Gene3D" id="1.20.920.10">
    <property type="entry name" value="Bromodomain-like"/>
    <property type="match status" value="1"/>
</dbReference>
<comment type="caution">
    <text evidence="17">The sequence shown here is derived from an EMBL/GenBank/DDBJ whole genome shotgun (WGS) entry which is preliminary data.</text>
</comment>
<dbReference type="PROSITE" id="PS51194">
    <property type="entry name" value="HELICASE_CTER"/>
    <property type="match status" value="1"/>
</dbReference>
<dbReference type="Pfam" id="PF00176">
    <property type="entry name" value="SNF2-rel_dom"/>
    <property type="match status" value="1"/>
</dbReference>
<proteinExistence type="predicted"/>
<dbReference type="EMBL" id="JABAYA010000092">
    <property type="protein sequence ID" value="KAF7725651.1"/>
    <property type="molecule type" value="Genomic_DNA"/>
</dbReference>
<keyword evidence="6" id="KW-0805">Transcription regulation</keyword>
<dbReference type="SMART" id="SM00573">
    <property type="entry name" value="HSA"/>
    <property type="match status" value="1"/>
</dbReference>
<evidence type="ECO:0000313" key="18">
    <source>
        <dbReference type="Proteomes" id="UP000605846"/>
    </source>
</evidence>
<dbReference type="GO" id="GO:0006355">
    <property type="term" value="P:regulation of DNA-templated transcription"/>
    <property type="evidence" value="ECO:0007669"/>
    <property type="project" value="InterPro"/>
</dbReference>
<dbReference type="PANTHER" id="PTHR10799">
    <property type="entry name" value="SNF2/RAD54 HELICASE FAMILY"/>
    <property type="match status" value="1"/>
</dbReference>
<dbReference type="GO" id="GO:0004386">
    <property type="term" value="F:helicase activity"/>
    <property type="evidence" value="ECO:0007669"/>
    <property type="project" value="UniProtKB-KW"/>
</dbReference>
<dbReference type="Proteomes" id="UP000605846">
    <property type="component" value="Unassembled WGS sequence"/>
</dbReference>
<dbReference type="InterPro" id="IPR014978">
    <property type="entry name" value="Gln-Leu-Gln_QLQ"/>
</dbReference>
<evidence type="ECO:0000256" key="2">
    <source>
        <dbReference type="ARBA" id="ARBA00022741"/>
    </source>
</evidence>
<dbReference type="InterPro" id="IPR029295">
    <property type="entry name" value="SnAC"/>
</dbReference>
<dbReference type="Gene3D" id="3.40.50.10810">
    <property type="entry name" value="Tandem AAA-ATPase domain"/>
    <property type="match status" value="1"/>
</dbReference>
<dbReference type="FunFam" id="3.40.50.10810:FF:000008">
    <property type="entry name" value="Chromatin structure-remodeling complex subunit snf21"/>
    <property type="match status" value="1"/>
</dbReference>
<evidence type="ECO:0000256" key="10">
    <source>
        <dbReference type="PROSITE-ProRule" id="PRU00035"/>
    </source>
</evidence>
<evidence type="ECO:0000256" key="9">
    <source>
        <dbReference type="ARBA" id="ARBA00023242"/>
    </source>
</evidence>
<evidence type="ECO:0000313" key="17">
    <source>
        <dbReference type="EMBL" id="KAF7725651.1"/>
    </source>
</evidence>
<dbReference type="SUPFAM" id="SSF47370">
    <property type="entry name" value="Bromodomain"/>
    <property type="match status" value="1"/>
</dbReference>
<dbReference type="PROSITE" id="PS51192">
    <property type="entry name" value="HELICASE_ATP_BIND_1"/>
    <property type="match status" value="1"/>
</dbReference>
<sequence length="1360" mass="157022">MMSLSSHPLPNSTPVNLLPGSFTKEKLHKLLQRAKFLESQGATADNNAELAQILGILKNLQSLQQRSNAATVSKHPMGNGTNSAPLPPLSQDQIAALKHQITAFKLISKNMPLPPKLLQAVLSSPKGDKNIIINNNNKALSNAERIDNHNETIPQSSIDSILSEKTPVDDDFVKQIINSRSHTNSHSLTSIPAMTRMAVDPHMIITERERRMQARIQYRIAELEKLPSNLSNATQDRILFLEEEIASSSSPNLKLKAILELKGLRLLSKQKKLREEIVNGLTRSTTLATSADRLAYRRMKKQSLREARMTEKIERQQRIEREQREKQKHLNYLQTICDHGRSLVTFQKTWQQKQAKLGRAVQQFHQHIEKEEQKKTERISKERIRALKNDDEEAYMKLIDEAKDTRLTQLLRQTGMFLESLTKAVVDQQNDPVHAADLHARAVDEELGDESDATKTDYFQMTHRVKEEVSQPSILVGGKLKDYQLKGLQWMVSLYNNHLNGILADEMGLGKTIQTISLITYLIEKKRQNGPYLIIVPLSTLTNWTLEFEKWAPSVAKIVYKGPPQVRKNLQMDIRYGDFQVLLTTFEYIIKDRPILSKIKWLHMIVDEGHRMKNTNSKLTLVLRQYYHTRYRLILTGTPLQNNLPELWALLNFILPKIFKSVKSFEEWFNTPFSNQGVQDKIDLNEEEQLLIIKRLHKVLRPFLLRRLKKDVESELPDKVERVIKCKLSSLQAKLYAQMKKHGMLFTAGGEKGKMGIKGLNNTIMQLRKICNHPFVYEEVENAVNPGRLSNELLYRVSGKFELLDRMLPKLKQTGHRVLIFFQMTQIMSIMEDFLNYRGFHYLRLDGSTKADDRSQLLQVFNAPDSPYFVFLLSTRAGGLGLNLQSADTVVIFDSDWNPHQDLQAQDRAHRIGQTKEVRIFRLISSNSVEENILARANYKLDIDGKVIQAGKFDNRSTEEDREAFLRSLLEDKSGDMDEGDDEELDDEELNEMLKRSDEELTVFQKLDAAREREDLELWRRKGGRGRKVERLVQEHELPDIYRQEENADEEEGPLLEYGRGQRVKGSIRYDDGLTEEQWVNALEDDDVDLDELIARKEARRRRRLEKLANAREEDTSSDTGSRRGRRRRDTSAAPENETPVLPKKRGRPPKKSVAVVEVRKRARKVKKNQLLGPDTVPASLREKMTHLFMACYKAVEECTEEEEDEEEDSYRRRSELFMDLVSKRDYPMYYTMIERPISMKMIKERIHSPYYKSVADFRADFYLMFDNARTFNEEGSVVYEDANELQKMLDAKLEALCPGGVIGSAAEPTSMVAQGEPQENSRTGKEEEEKRSSDPKTAEEEQEEDEEEDYEEEDEEEED</sequence>
<evidence type="ECO:0000256" key="4">
    <source>
        <dbReference type="ARBA" id="ARBA00022806"/>
    </source>
</evidence>
<dbReference type="Pfam" id="PF08880">
    <property type="entry name" value="QLQ"/>
    <property type="match status" value="1"/>
</dbReference>